<keyword evidence="4" id="KW-1185">Reference proteome</keyword>
<dbReference type="Proteomes" id="UP000305792">
    <property type="component" value="Unassembled WGS sequence"/>
</dbReference>
<dbReference type="GO" id="GO:0005829">
    <property type="term" value="C:cytosol"/>
    <property type="evidence" value="ECO:0007669"/>
    <property type="project" value="TreeGrafter"/>
</dbReference>
<dbReference type="PANTHER" id="PTHR30344:SF1">
    <property type="entry name" value="6-PHOSPHOGLUCONOLACTONASE"/>
    <property type="match status" value="1"/>
</dbReference>
<dbReference type="SUPFAM" id="SSF51004">
    <property type="entry name" value="C-terminal (heme d1) domain of cytochrome cd1-nitrite reductase"/>
    <property type="match status" value="1"/>
</dbReference>
<sequence>MPSATMPTSLGRRLRDRVRRDGPGSPSARGRADRIGGMRYLLGDYTTEGGPGLVVAGPDGLGAAAPVVNPSWVHVGPEAVYTLTETEPGFAAAWSIGEDFALDRAGQGQSTGGNNPCHAVVDPSGRWLLVANYGAADGAGATVAVLPIGEGGQLGPAASVFQLTGSGPDPERQSGPHAHQVVCRLGRVLVVDLGSDRIHAFDLGEDGVLTPAATTALEPGFGPRHLAFVGDRAVVAGELANAVVVGSFDERSATFSFGPVVPLPSGDVADLAALPDIGLDERVPDPAPAAVVADPERGLAYITVRGPDHVVAVDPADGSLVRAVPVGAAWPRDAVLTGDGTLLVACQHSGVVTRVDPTGEEAPTVEWTVPGVTCVAPIALGHPARVNLHALQNFTSGIL</sequence>
<evidence type="ECO:0000256" key="2">
    <source>
        <dbReference type="SAM" id="MobiDB-lite"/>
    </source>
</evidence>
<protein>
    <submittedName>
        <fullName evidence="3">Lactonase family protein</fullName>
    </submittedName>
</protein>
<evidence type="ECO:0000256" key="1">
    <source>
        <dbReference type="ARBA" id="ARBA00005564"/>
    </source>
</evidence>
<evidence type="ECO:0000313" key="4">
    <source>
        <dbReference type="Proteomes" id="UP000305792"/>
    </source>
</evidence>
<dbReference type="Pfam" id="PF10282">
    <property type="entry name" value="Lactonase"/>
    <property type="match status" value="1"/>
</dbReference>
<accession>A0A4S8P6L0</accession>
<dbReference type="InterPro" id="IPR050282">
    <property type="entry name" value="Cycloisomerase_2"/>
</dbReference>
<comment type="similarity">
    <text evidence="1">Belongs to the cycloisomerase 2 family.</text>
</comment>
<dbReference type="AlphaFoldDB" id="A0A4S8P6L0"/>
<reference evidence="3 4" key="1">
    <citation type="journal article" date="2018" name="Int. J. Syst. Evol. Microbiol.">
        <title>Glycomyces paridis sp. nov., isolated from the medicinal plant Paris polyphylla.</title>
        <authorList>
            <person name="Fang X.M."/>
            <person name="Bai J.L."/>
            <person name="Su J."/>
            <person name="Zhao L.L."/>
            <person name="Liu H.Y."/>
            <person name="Ma B.P."/>
            <person name="Zhang Y.Q."/>
            <person name="Yu L.Y."/>
        </authorList>
    </citation>
    <scope>NUCLEOTIDE SEQUENCE [LARGE SCALE GENOMIC DNA]</scope>
    <source>
        <strain evidence="3 4">CPCC 204357</strain>
    </source>
</reference>
<dbReference type="InterPro" id="IPR011048">
    <property type="entry name" value="Haem_d1_sf"/>
</dbReference>
<comment type="caution">
    <text evidence="3">The sequence shown here is derived from an EMBL/GenBank/DDBJ whole genome shotgun (WGS) entry which is preliminary data.</text>
</comment>
<evidence type="ECO:0000313" key="3">
    <source>
        <dbReference type="EMBL" id="THV25910.1"/>
    </source>
</evidence>
<dbReference type="EMBL" id="STGX01000016">
    <property type="protein sequence ID" value="THV25910.1"/>
    <property type="molecule type" value="Genomic_DNA"/>
</dbReference>
<dbReference type="GO" id="GO:0017057">
    <property type="term" value="F:6-phosphogluconolactonase activity"/>
    <property type="evidence" value="ECO:0007669"/>
    <property type="project" value="TreeGrafter"/>
</dbReference>
<dbReference type="Gene3D" id="2.130.10.10">
    <property type="entry name" value="YVTN repeat-like/Quinoprotein amine dehydrogenase"/>
    <property type="match status" value="1"/>
</dbReference>
<dbReference type="InterPro" id="IPR015943">
    <property type="entry name" value="WD40/YVTN_repeat-like_dom_sf"/>
</dbReference>
<feature type="region of interest" description="Disordered" evidence="2">
    <location>
        <begin position="1"/>
        <end position="33"/>
    </location>
</feature>
<organism evidence="3 4">
    <name type="scientific">Glycomyces paridis</name>
    <dbReference type="NCBI Taxonomy" id="2126555"/>
    <lineage>
        <taxon>Bacteria</taxon>
        <taxon>Bacillati</taxon>
        <taxon>Actinomycetota</taxon>
        <taxon>Actinomycetes</taxon>
        <taxon>Glycomycetales</taxon>
        <taxon>Glycomycetaceae</taxon>
        <taxon>Glycomyces</taxon>
    </lineage>
</organism>
<proteinExistence type="inferred from homology"/>
<dbReference type="InterPro" id="IPR019405">
    <property type="entry name" value="Lactonase_7-beta_prop"/>
</dbReference>
<name>A0A4S8P6L0_9ACTN</name>
<dbReference type="PANTHER" id="PTHR30344">
    <property type="entry name" value="6-PHOSPHOGLUCONOLACTONASE-RELATED"/>
    <property type="match status" value="1"/>
</dbReference>
<gene>
    <name evidence="3" type="ORF">E9998_19420</name>
</gene>